<dbReference type="GO" id="GO:0005886">
    <property type="term" value="C:plasma membrane"/>
    <property type="evidence" value="ECO:0007669"/>
    <property type="project" value="UniProtKB-SubCell"/>
</dbReference>
<organism evidence="8 9">
    <name type="scientific">Halothermothrix orenii (strain H 168 / OCM 544 / DSM 9562)</name>
    <dbReference type="NCBI Taxonomy" id="373903"/>
    <lineage>
        <taxon>Bacteria</taxon>
        <taxon>Bacillati</taxon>
        <taxon>Bacillota</taxon>
        <taxon>Clostridia</taxon>
        <taxon>Halanaerobiales</taxon>
        <taxon>Halothermotrichaceae</taxon>
        <taxon>Halothermothrix</taxon>
    </lineage>
</organism>
<sequence length="348" mass="39240">MIKRLTNLFQQDLKVAVRNYFHLVIIILALLMVVVVNFIIPAEVKLTPGEIFLDNTPGKQVQKYLMSEGLDKNRFVNNREELFKRIEADSNTLGVILEGTVDNATFTVIGQGHESRESVNLLKAALASILDHMKGTVDRTNHRVERLHPQSKKVPFNKQMIPIFIFTEVIMLGFLLVAVMVFQEKKEGGVRAYRVSPGGTLEYILSKVGTNLLLALLFAVILIVLTLGLEVNFISLLITIILANIFMTLIGLTISVFFKNLEEFIFVGILFLSIFALPMVSYLTPSFAPPFITWIPSYPVLFGLREILFPTGRAGFISSLNWMLVVENLIVLAISYLAVHRKLMREDK</sequence>
<evidence type="ECO:0000313" key="9">
    <source>
        <dbReference type="Proteomes" id="UP000000719"/>
    </source>
</evidence>
<keyword evidence="5 6" id="KW-0472">Membrane</keyword>
<dbReference type="KEGG" id="hor:Hore_03710"/>
<gene>
    <name evidence="8" type="ordered locus">Hore_03710</name>
</gene>
<feature type="transmembrane region" description="Helical" evidence="6">
    <location>
        <begin position="160"/>
        <end position="182"/>
    </location>
</feature>
<dbReference type="OrthoDB" id="1710957at2"/>
<dbReference type="GO" id="GO:0140359">
    <property type="term" value="F:ABC-type transporter activity"/>
    <property type="evidence" value="ECO:0007669"/>
    <property type="project" value="InterPro"/>
</dbReference>
<evidence type="ECO:0000256" key="1">
    <source>
        <dbReference type="ARBA" id="ARBA00004651"/>
    </source>
</evidence>
<evidence type="ECO:0000256" key="5">
    <source>
        <dbReference type="ARBA" id="ARBA00023136"/>
    </source>
</evidence>
<protein>
    <submittedName>
        <fullName evidence="8">ABC-2 type transporter</fullName>
    </submittedName>
</protein>
<comment type="subcellular location">
    <subcellularLocation>
        <location evidence="1">Cell membrane</location>
        <topology evidence="1">Multi-pass membrane protein</topology>
    </subcellularLocation>
</comment>
<dbReference type="eggNOG" id="COG0842">
    <property type="taxonomic scope" value="Bacteria"/>
</dbReference>
<evidence type="ECO:0000256" key="2">
    <source>
        <dbReference type="ARBA" id="ARBA00022475"/>
    </source>
</evidence>
<accession>B8D1Q4</accession>
<dbReference type="STRING" id="373903.Hore_03710"/>
<dbReference type="HOGENOM" id="CLU_068424_0_0_9"/>
<feature type="transmembrane region" description="Helical" evidence="6">
    <location>
        <begin position="203"/>
        <end position="227"/>
    </location>
</feature>
<evidence type="ECO:0000313" key="8">
    <source>
        <dbReference type="EMBL" id="ACL69131.1"/>
    </source>
</evidence>
<reference evidence="8 9" key="1">
    <citation type="journal article" date="2009" name="PLoS ONE">
        <title>Genome analysis of the anaerobic thermohalophilic bacterium Halothermothrix orenii.</title>
        <authorList>
            <person name="Mavromatis K."/>
            <person name="Ivanova N."/>
            <person name="Anderson I."/>
            <person name="Lykidis A."/>
            <person name="Hooper S.D."/>
            <person name="Sun H."/>
            <person name="Kunin V."/>
            <person name="Lapidus A."/>
            <person name="Hugenholtz P."/>
            <person name="Patel B."/>
            <person name="Kyrpides N.C."/>
        </authorList>
    </citation>
    <scope>NUCLEOTIDE SEQUENCE [LARGE SCALE GENOMIC DNA]</scope>
    <source>
        <strain evidence="9">H 168 / OCM 544 / DSM 9562</strain>
    </source>
</reference>
<keyword evidence="4 6" id="KW-1133">Transmembrane helix</keyword>
<keyword evidence="2" id="KW-1003">Cell membrane</keyword>
<feature type="transmembrane region" description="Helical" evidence="6">
    <location>
        <begin position="264"/>
        <end position="284"/>
    </location>
</feature>
<proteinExistence type="predicted"/>
<dbReference type="AlphaFoldDB" id="B8D1Q4"/>
<keyword evidence="9" id="KW-1185">Reference proteome</keyword>
<evidence type="ECO:0000256" key="4">
    <source>
        <dbReference type="ARBA" id="ARBA00022989"/>
    </source>
</evidence>
<feature type="transmembrane region" description="Helical" evidence="6">
    <location>
        <begin position="320"/>
        <end position="339"/>
    </location>
</feature>
<keyword evidence="3 6" id="KW-0812">Transmembrane</keyword>
<dbReference type="PANTHER" id="PTHR30294">
    <property type="entry name" value="MEMBRANE COMPONENT OF ABC TRANSPORTER YHHJ-RELATED"/>
    <property type="match status" value="1"/>
</dbReference>
<dbReference type="InterPro" id="IPR051449">
    <property type="entry name" value="ABC-2_transporter_component"/>
</dbReference>
<feature type="domain" description="ABC-2 type transporter transmembrane" evidence="7">
    <location>
        <begin position="24"/>
        <end position="334"/>
    </location>
</feature>
<dbReference type="PANTHER" id="PTHR30294:SF29">
    <property type="entry name" value="MULTIDRUG ABC TRANSPORTER PERMEASE YBHS-RELATED"/>
    <property type="match status" value="1"/>
</dbReference>
<evidence type="ECO:0000256" key="3">
    <source>
        <dbReference type="ARBA" id="ARBA00022692"/>
    </source>
</evidence>
<dbReference type="EMBL" id="CP001098">
    <property type="protein sequence ID" value="ACL69131.1"/>
    <property type="molecule type" value="Genomic_DNA"/>
</dbReference>
<feature type="transmembrane region" description="Helical" evidence="6">
    <location>
        <begin position="20"/>
        <end position="40"/>
    </location>
</feature>
<feature type="transmembrane region" description="Helical" evidence="6">
    <location>
        <begin position="233"/>
        <end position="257"/>
    </location>
</feature>
<evidence type="ECO:0000256" key="6">
    <source>
        <dbReference type="SAM" id="Phobius"/>
    </source>
</evidence>
<evidence type="ECO:0000259" key="7">
    <source>
        <dbReference type="Pfam" id="PF12698"/>
    </source>
</evidence>
<dbReference type="Pfam" id="PF12698">
    <property type="entry name" value="ABC2_membrane_3"/>
    <property type="match status" value="1"/>
</dbReference>
<name>B8D1Q4_HALOH</name>
<dbReference type="Proteomes" id="UP000000719">
    <property type="component" value="Chromosome"/>
</dbReference>
<dbReference type="RefSeq" id="WP_012635319.1">
    <property type="nucleotide sequence ID" value="NC_011899.1"/>
</dbReference>
<dbReference type="InterPro" id="IPR013525">
    <property type="entry name" value="ABC2_TM"/>
</dbReference>